<dbReference type="RefSeq" id="XP_002671469.1">
    <property type="nucleotide sequence ID" value="XM_002671423.1"/>
</dbReference>
<evidence type="ECO:0000256" key="2">
    <source>
        <dbReference type="SAM" id="MobiDB-lite"/>
    </source>
</evidence>
<feature type="compositionally biased region" description="Polar residues" evidence="2">
    <location>
        <begin position="1"/>
        <end position="27"/>
    </location>
</feature>
<dbReference type="GeneID" id="8858100"/>
<evidence type="ECO:0000256" key="1">
    <source>
        <dbReference type="SAM" id="Coils"/>
    </source>
</evidence>
<dbReference type="KEGG" id="ngr:NAEGRDRAFT_73442"/>
<keyword evidence="4" id="KW-1185">Reference proteome</keyword>
<keyword evidence="1" id="KW-0175">Coiled coil</keyword>
<feature type="region of interest" description="Disordered" evidence="2">
    <location>
        <begin position="1"/>
        <end position="34"/>
    </location>
</feature>
<dbReference type="EMBL" id="GG738905">
    <property type="protein sequence ID" value="EFC38725.1"/>
    <property type="molecule type" value="Genomic_DNA"/>
</dbReference>
<feature type="coiled-coil region" evidence="1">
    <location>
        <begin position="39"/>
        <end position="108"/>
    </location>
</feature>
<dbReference type="AlphaFoldDB" id="D2VWN3"/>
<evidence type="ECO:0000313" key="3">
    <source>
        <dbReference type="EMBL" id="EFC38725.1"/>
    </source>
</evidence>
<organism evidence="4">
    <name type="scientific">Naegleria gruberi</name>
    <name type="common">Amoeba</name>
    <dbReference type="NCBI Taxonomy" id="5762"/>
    <lineage>
        <taxon>Eukaryota</taxon>
        <taxon>Discoba</taxon>
        <taxon>Heterolobosea</taxon>
        <taxon>Tetramitia</taxon>
        <taxon>Eutetramitia</taxon>
        <taxon>Vahlkampfiidae</taxon>
        <taxon>Naegleria</taxon>
    </lineage>
</organism>
<gene>
    <name evidence="3" type="ORF">NAEGRDRAFT_73442</name>
</gene>
<name>D2VWN3_NAEGR</name>
<dbReference type="VEuPathDB" id="AmoebaDB:NAEGRDRAFT_73442"/>
<dbReference type="Proteomes" id="UP000006671">
    <property type="component" value="Unassembled WGS sequence"/>
</dbReference>
<proteinExistence type="predicted"/>
<accession>D2VWN3</accession>
<dbReference type="OrthoDB" id="10449988at2759"/>
<dbReference type="OMA" id="RIGHCLA"/>
<reference evidence="3 4" key="1">
    <citation type="journal article" date="2010" name="Cell">
        <title>The genome of Naegleria gruberi illuminates early eukaryotic versatility.</title>
        <authorList>
            <person name="Fritz-Laylin L.K."/>
            <person name="Prochnik S.E."/>
            <person name="Ginger M.L."/>
            <person name="Dacks J.B."/>
            <person name="Carpenter M.L."/>
            <person name="Field M.C."/>
            <person name="Kuo A."/>
            <person name="Paredez A."/>
            <person name="Chapman J."/>
            <person name="Pham J."/>
            <person name="Shu S."/>
            <person name="Neupane R."/>
            <person name="Cipriano M."/>
            <person name="Mancuso J."/>
            <person name="Tu H."/>
            <person name="Salamov A."/>
            <person name="Lindquist E."/>
            <person name="Shapiro H."/>
            <person name="Lucas S."/>
            <person name="Grigoriev I.V."/>
            <person name="Cande W.Z."/>
            <person name="Fulton C."/>
            <person name="Rokhsar D.S."/>
            <person name="Dawson S.C."/>
        </authorList>
    </citation>
    <scope>NUCLEOTIDE SEQUENCE [LARGE SCALE GENOMIC DNA]</scope>
    <source>
        <strain evidence="3 4">NEG-M</strain>
    </source>
</reference>
<evidence type="ECO:0000313" key="4">
    <source>
        <dbReference type="Proteomes" id="UP000006671"/>
    </source>
</evidence>
<sequence length="275" mass="32565">MKKRAQPQTAIKKPNSSLPQMKTSSKQPSEKSKLNAPFLEEFMKQFEEEKRKKTSANKSNTKDFLTMLLKQQEKISKKEEEEAKKLEKEKELTKIEILEKKQKNLEKLRKKALPNANFTPFVFNTLQFFEDNLEYFAKHTIEFQRLVAQLRTKEEQQIFLHTVFMYYYVDVLLAKRKNNEEPEEKINQRYGMSSTDELYLRYMQSQQQNSLNNQTTKSLVDLNMPVNQKLIATTLKKFEQGFKDSEELYDLVNKLNSKESLIVDSCLESLKVFDK</sequence>
<dbReference type="InParanoid" id="D2VWN3"/>
<protein>
    <submittedName>
        <fullName evidence="3">Predicted protein</fullName>
    </submittedName>
</protein>